<dbReference type="PANTHER" id="PTHR22847:SF637">
    <property type="entry name" value="WD REPEAT DOMAIN 5B"/>
    <property type="match status" value="1"/>
</dbReference>
<evidence type="ECO:0000313" key="7">
    <source>
        <dbReference type="Proteomes" id="UP000005744"/>
    </source>
</evidence>
<dbReference type="HOGENOM" id="CLU_302421_0_0_6"/>
<dbReference type="SUPFAM" id="SSF141571">
    <property type="entry name" value="Pentapeptide repeat-like"/>
    <property type="match status" value="1"/>
</dbReference>
<name>I3CHV3_9GAMM</name>
<dbReference type="PROSITE" id="PS50837">
    <property type="entry name" value="NACHT"/>
    <property type="match status" value="1"/>
</dbReference>
<feature type="repeat" description="WD" evidence="3">
    <location>
        <begin position="887"/>
        <end position="928"/>
    </location>
</feature>
<feature type="repeat" description="WD" evidence="3">
    <location>
        <begin position="845"/>
        <end position="886"/>
    </location>
</feature>
<dbReference type="InterPro" id="IPR001646">
    <property type="entry name" value="5peptide_repeat"/>
</dbReference>
<proteinExistence type="predicted"/>
<dbReference type="PANTHER" id="PTHR22847">
    <property type="entry name" value="WD40 REPEAT PROTEIN"/>
    <property type="match status" value="1"/>
</dbReference>
<dbReference type="PROSITE" id="PS00678">
    <property type="entry name" value="WD_REPEATS_1"/>
    <property type="match status" value="2"/>
</dbReference>
<dbReference type="OrthoDB" id="511103at2"/>
<dbReference type="eggNOG" id="COG1357">
    <property type="taxonomic scope" value="Bacteria"/>
</dbReference>
<dbReference type="SUPFAM" id="SSF50978">
    <property type="entry name" value="WD40 repeat-like"/>
    <property type="match status" value="1"/>
</dbReference>
<dbReference type="AlphaFoldDB" id="I3CHV3"/>
<organism evidence="6 7">
    <name type="scientific">Beggiatoa alba B18LD</name>
    <dbReference type="NCBI Taxonomy" id="395493"/>
    <lineage>
        <taxon>Bacteria</taxon>
        <taxon>Pseudomonadati</taxon>
        <taxon>Pseudomonadota</taxon>
        <taxon>Gammaproteobacteria</taxon>
        <taxon>Thiotrichales</taxon>
        <taxon>Thiotrichaceae</taxon>
        <taxon>Beggiatoa</taxon>
    </lineage>
</organism>
<reference evidence="6 7" key="1">
    <citation type="submission" date="2011-11" db="EMBL/GenBank/DDBJ databases">
        <title>Improved High-Quality Draft sequence of Beggiatoa alba B18lD.</title>
        <authorList>
            <consortium name="US DOE Joint Genome Institute"/>
            <person name="Lucas S."/>
            <person name="Han J."/>
            <person name="Lapidus A."/>
            <person name="Cheng J.-F."/>
            <person name="Goodwin L."/>
            <person name="Pitluck S."/>
            <person name="Peters L."/>
            <person name="Mikhailova N."/>
            <person name="Held B."/>
            <person name="Detter J.C."/>
            <person name="Han C."/>
            <person name="Tapia R."/>
            <person name="Land M."/>
            <person name="Hauser L."/>
            <person name="Kyrpides N."/>
            <person name="Ivanova N."/>
            <person name="Pagani I."/>
            <person name="Samuel K."/>
            <person name="Teske A."/>
            <person name="Mueller J."/>
            <person name="Woyke T."/>
        </authorList>
    </citation>
    <scope>NUCLEOTIDE SEQUENCE [LARGE SCALE GENOMIC DNA]</scope>
    <source>
        <strain evidence="6 7">B18LD</strain>
    </source>
</reference>
<dbReference type="SMART" id="SM00320">
    <property type="entry name" value="WD40"/>
    <property type="match status" value="3"/>
</dbReference>
<dbReference type="Pfam" id="PF05729">
    <property type="entry name" value="NACHT"/>
    <property type="match status" value="1"/>
</dbReference>
<accession>I3CHV3</accession>
<evidence type="ECO:0000256" key="3">
    <source>
        <dbReference type="PROSITE-ProRule" id="PRU00221"/>
    </source>
</evidence>
<dbReference type="Proteomes" id="UP000005744">
    <property type="component" value="Unassembled WGS sequence"/>
</dbReference>
<dbReference type="Gene3D" id="2.130.10.10">
    <property type="entry name" value="YVTN repeat-like/Quinoprotein amine dehydrogenase"/>
    <property type="match status" value="1"/>
</dbReference>
<dbReference type="InterPro" id="IPR001680">
    <property type="entry name" value="WD40_rpt"/>
</dbReference>
<evidence type="ECO:0000256" key="1">
    <source>
        <dbReference type="ARBA" id="ARBA00022574"/>
    </source>
</evidence>
<dbReference type="CDD" id="cd00200">
    <property type="entry name" value="WD40"/>
    <property type="match status" value="1"/>
</dbReference>
<evidence type="ECO:0000313" key="6">
    <source>
        <dbReference type="EMBL" id="EIJ43196.1"/>
    </source>
</evidence>
<keyword evidence="4" id="KW-0175">Coiled coil</keyword>
<dbReference type="InterPro" id="IPR027417">
    <property type="entry name" value="P-loop_NTPase"/>
</dbReference>
<dbReference type="SUPFAM" id="SSF52540">
    <property type="entry name" value="P-loop containing nucleoside triphosphate hydrolases"/>
    <property type="match status" value="1"/>
</dbReference>
<dbReference type="PROSITE" id="PS50294">
    <property type="entry name" value="WD_REPEATS_REGION"/>
    <property type="match status" value="2"/>
</dbReference>
<keyword evidence="7" id="KW-1185">Reference proteome</keyword>
<dbReference type="eggNOG" id="COG5635">
    <property type="taxonomic scope" value="Bacteria"/>
</dbReference>
<evidence type="ECO:0000256" key="2">
    <source>
        <dbReference type="ARBA" id="ARBA00022737"/>
    </source>
</evidence>
<dbReference type="Pfam" id="PF13599">
    <property type="entry name" value="Pentapeptide_4"/>
    <property type="match status" value="1"/>
</dbReference>
<dbReference type="InterPro" id="IPR003593">
    <property type="entry name" value="AAA+_ATPase"/>
</dbReference>
<dbReference type="Pfam" id="PF22739">
    <property type="entry name" value="NA-iREase3"/>
    <property type="match status" value="1"/>
</dbReference>
<dbReference type="Pfam" id="PF00400">
    <property type="entry name" value="WD40"/>
    <property type="match status" value="2"/>
</dbReference>
<sequence length="986" mass="112221">MNKENKALILEKINELEKALTLAIDANEKFKLKHEIEELKQQLKLVNDDSYSNDFLTRVAQACKMREGEQVKIKQINKDFSYLDVVTEKEGLLYRYPIGVCEQSITAAVVKAFETQVLADYRAENPYIDSYLIYRGDFAESHLVEDAKKQRIRLWHFAEYQNLLLNLVPYVQQQTLELANSRIYPPALYIEQCFTQEKSGQQNKLDALSTLQQWIAEPNPRFIVILGEFGAGKTFLLRELARRMGEALNTENTHTTLLPLLLEMRQLEKTNDLDKLVAQQLAKEAGYDAKKFRYMLAQGKIVLLFDGFDELALRVSYDRVLEHFETLLDAARGDYAKVIVSSRKEHFINEKQIKLKLLEAVERVRGQEILYLQKFDNAQIDKFLHRKFEDVQKARSFYRLLNDIKDLMGLSKNPRMLSFIVELPEADLRQAQQQDGEITAAKVYEMILTRWLEGEQKRVKTGYHDDLKLEQRWQAVEKLALHLWERTAKTVDIHELDGVTQQIHKELGLLLEFGIAKQQLCSGTLLIRDNEGQFGFIHQSVMEWLVAKMAVRQLSEQTQETVSLWQKILTLGNPTVKAIPLLEKRQMSALMSQFFVDLAGREQATKWASRIIKQRGVASIIQNNADSILKQLKNNQRNSLDRRGQNLRGQDFSGQDLRYADFSGADLTDALFKNAILYHVNFSNATLKNADFTKTDLSNANFSDADLTDALFKNAILQHANFSDATLKNADFTKTDLSNANFTDAICDEVSLLGATVHQVNFSARSWRWAKLLFINPPELPLLNSSFGIALPSLNPYELNPEPMFAMGGMYQSVCFSPDDSLIAVAVNNVIQIWAADSGQCLRILAGHENWVTSVAWRGDGAQVLSGSLDNSVRVWDVGSGQCLRILKGHENVVTSVAWRNDDKQIISGSADGTIRLWDAETGECLAVFIGLLDGWVSYSPKTGRYNYGGNIQGNFWYAVGLCRLELSELDEFMPELRLKAGETLF</sequence>
<dbReference type="SMART" id="SM00382">
    <property type="entry name" value="AAA"/>
    <property type="match status" value="1"/>
</dbReference>
<feature type="coiled-coil region" evidence="4">
    <location>
        <begin position="22"/>
        <end position="49"/>
    </location>
</feature>
<dbReference type="PROSITE" id="PS50082">
    <property type="entry name" value="WD_REPEATS_2"/>
    <property type="match status" value="2"/>
</dbReference>
<dbReference type="Gene3D" id="2.160.20.80">
    <property type="entry name" value="E3 ubiquitin-protein ligase SopA"/>
    <property type="match status" value="2"/>
</dbReference>
<feature type="domain" description="NACHT" evidence="5">
    <location>
        <begin position="221"/>
        <end position="343"/>
    </location>
</feature>
<keyword evidence="1 3" id="KW-0853">WD repeat</keyword>
<dbReference type="InterPro" id="IPR054571">
    <property type="entry name" value="NA-iREase3_dom"/>
</dbReference>
<dbReference type="InterPro" id="IPR036322">
    <property type="entry name" value="WD40_repeat_dom_sf"/>
</dbReference>
<dbReference type="InterPro" id="IPR019775">
    <property type="entry name" value="WD40_repeat_CS"/>
</dbReference>
<dbReference type="eggNOG" id="COG2319">
    <property type="taxonomic scope" value="Bacteria"/>
</dbReference>
<dbReference type="InterPro" id="IPR007111">
    <property type="entry name" value="NACHT_NTPase"/>
</dbReference>
<dbReference type="EMBL" id="JH600070">
    <property type="protein sequence ID" value="EIJ43196.1"/>
    <property type="molecule type" value="Genomic_DNA"/>
</dbReference>
<dbReference type="Gene3D" id="3.40.50.300">
    <property type="entry name" value="P-loop containing nucleotide triphosphate hydrolases"/>
    <property type="match status" value="1"/>
</dbReference>
<dbReference type="RefSeq" id="WP_002690171.1">
    <property type="nucleotide sequence ID" value="NZ_JH600070.1"/>
</dbReference>
<dbReference type="InterPro" id="IPR015943">
    <property type="entry name" value="WD40/YVTN_repeat-like_dom_sf"/>
</dbReference>
<gene>
    <name evidence="6" type="ORF">BegalDRAFT_2342</name>
</gene>
<evidence type="ECO:0000256" key="4">
    <source>
        <dbReference type="SAM" id="Coils"/>
    </source>
</evidence>
<keyword evidence="2" id="KW-0677">Repeat</keyword>
<dbReference type="STRING" id="395493.BegalDRAFT_2342"/>
<evidence type="ECO:0000259" key="5">
    <source>
        <dbReference type="PROSITE" id="PS50837"/>
    </source>
</evidence>
<protein>
    <submittedName>
        <fullName evidence="6">Putative low-complexity protein</fullName>
    </submittedName>
</protein>